<dbReference type="PROSITE" id="PS50235">
    <property type="entry name" value="USP_3"/>
    <property type="match status" value="1"/>
</dbReference>
<dbReference type="Gene3D" id="3.90.70.10">
    <property type="entry name" value="Cysteine proteinases"/>
    <property type="match status" value="2"/>
</dbReference>
<dbReference type="InterPro" id="IPR025305">
    <property type="entry name" value="UCH_repeat_domain"/>
</dbReference>
<reference evidence="9" key="1">
    <citation type="submission" date="2020-11" db="EMBL/GenBank/DDBJ databases">
        <authorList>
            <consortium name="DOE Joint Genome Institute"/>
            <person name="Ahrendt S."/>
            <person name="Riley R."/>
            <person name="Andreopoulos W."/>
            <person name="LaButti K."/>
            <person name="Pangilinan J."/>
            <person name="Ruiz-duenas F.J."/>
            <person name="Barrasa J.M."/>
            <person name="Sanchez-Garcia M."/>
            <person name="Camarero S."/>
            <person name="Miyauchi S."/>
            <person name="Serrano A."/>
            <person name="Linde D."/>
            <person name="Babiker R."/>
            <person name="Drula E."/>
            <person name="Ayuso-Fernandez I."/>
            <person name="Pacheco R."/>
            <person name="Padilla G."/>
            <person name="Ferreira P."/>
            <person name="Barriuso J."/>
            <person name="Kellner H."/>
            <person name="Castanera R."/>
            <person name="Alfaro M."/>
            <person name="Ramirez L."/>
            <person name="Pisabarro A.G."/>
            <person name="Kuo A."/>
            <person name="Tritt A."/>
            <person name="Lipzen A."/>
            <person name="He G."/>
            <person name="Yan M."/>
            <person name="Ng V."/>
            <person name="Cullen D."/>
            <person name="Martin F."/>
            <person name="Rosso M.-N."/>
            <person name="Henrissat B."/>
            <person name="Hibbett D."/>
            <person name="Martinez A.T."/>
            <person name="Grigoriev I.V."/>
        </authorList>
    </citation>
    <scope>NUCLEOTIDE SEQUENCE</scope>
    <source>
        <strain evidence="9">AH 44721</strain>
    </source>
</reference>
<dbReference type="OrthoDB" id="2420415at2759"/>
<dbReference type="GO" id="GO:0070628">
    <property type="term" value="F:proteasome binding"/>
    <property type="evidence" value="ECO:0007669"/>
    <property type="project" value="TreeGrafter"/>
</dbReference>
<dbReference type="InterPro" id="IPR018200">
    <property type="entry name" value="USP_CS"/>
</dbReference>
<dbReference type="InterPro" id="IPR044635">
    <property type="entry name" value="UBP14-like"/>
</dbReference>
<evidence type="ECO:0000256" key="1">
    <source>
        <dbReference type="ARBA" id="ARBA00000707"/>
    </source>
</evidence>
<organism evidence="9 10">
    <name type="scientific">Gymnopilus junonius</name>
    <name type="common">Spectacular rustgill mushroom</name>
    <name type="synonym">Gymnopilus spectabilis subsp. junonius</name>
    <dbReference type="NCBI Taxonomy" id="109634"/>
    <lineage>
        <taxon>Eukaryota</taxon>
        <taxon>Fungi</taxon>
        <taxon>Dikarya</taxon>
        <taxon>Basidiomycota</taxon>
        <taxon>Agaricomycotina</taxon>
        <taxon>Agaricomycetes</taxon>
        <taxon>Agaricomycetidae</taxon>
        <taxon>Agaricales</taxon>
        <taxon>Agaricineae</taxon>
        <taxon>Hymenogastraceae</taxon>
        <taxon>Gymnopilus</taxon>
    </lineage>
</organism>
<dbReference type="InterPro" id="IPR001394">
    <property type="entry name" value="Peptidase_C19_UCH"/>
</dbReference>
<comment type="catalytic activity">
    <reaction evidence="1">
        <text>Thiol-dependent hydrolysis of ester, thioester, amide, peptide and isopeptide bonds formed by the C-terminal Gly of ubiquitin (a 76-residue protein attached to proteins as an intracellular targeting signal).</text>
        <dbReference type="EC" id="3.4.19.12"/>
    </reaction>
</comment>
<proteinExistence type="predicted"/>
<sequence>MDNPDTPKQRRPLPTPGPPPPQRPSTPVPIQPSTSTFFSSNKLPPPLPSRAKNPGSTHTAYVPPPAYNSSSTDSPSGFREPELVVEDAPVNDDDMVPELVPSAATDWNRNVTIENGWAGPGDWSSSTWDNQTTVNWGENITDTSNFDGTDYMSSNRVDQNININGRSVYEENNWWNPDMRQKHCRPGPGMLAPVLAEELHDPHHSLFSVNVSNPQIASSSHHSKDQSSGSAPNISSSQPSESAPSNEEVRMSVPHPNAYYCPKDNGWVILSWKSSSVAPPLAQSYINASGHPLPDPTYRRQTQSCLDEIGQPFGKANQTHHFHKYARAFDSHKLIPPFRRDEWQSLETVKQKRRAGTILTGELNINAINAEDVELLGDNSTESTEEEGKLLDLYVCCQCSFYCVASSVIPGVLPRKHIDELVREKKSHPPVGKTGEQAVALAFETFLTAIENKLWKLNHRQIKVMSSGFQSKVGWNPNIKRIFELLGFMEEVVESGDTTLRPPTTDPATAGGKQSRRKLLRAWLEISSWLADFKRVNASHFKDMKEYKLSVQLDSAREMYQSAIGAHPDQIPRGGLSDTMLDAVLPLEEAWRGLGLTPTTFSGDLLVFAYLAQCRCDPAGTPKYFTYLTRIVKQLEEYGSCPSQLQELLVMEQSRDRFTLEDISTAAVTLGFGSENLLGVEYDEEIPDEFVENAWKDCVKRSWRDLQHGSETHRLSNEAFRILAETRGSIKLRRDWEAGKDKYMNPDRAYNTLEIPKDVDDSMLITVYNLRLEETPMQLDKMREALMVIAEVRDSQRLRQFLSSGQDPGDIIAPTRPDLPRGLNQLGNTCYLNSLLQYFYTIKDLREAVIPMSKLDLKALDDEKLTDEDLKRHRVGGRLVTKREIIRSRKFINQLADLFFNLEFSDTAAVTPTVELAKLALVTSRDEEEDEIDKGGTDSSNDTDATLVDDGTAVVVSPLVSRSPGGSSSSVLGKRPRDLNEQRNAMEVDVPLVQSPKEKDGFAVVQSRKEVQLPEAMTAEASSSKSSLQNQDTKTTTSAVGQKTVPTRKRTEVNDSTMMFGKQHDVAECMDNCMFQIETALLRFDDMSADSDKTSVVKRLFYGKIRQRLTGVDAQHSRSSIHEKEDLFSHLPVNVTNDGVDIYDGLSGYFDDIVEFEGRKARMEVTLVDLPPILQIQLQRVQFNRETLQPYKSQAYVKFGENLYMDRFLDTADPVKKARSKTIQTELNSCRDRVRLLVEGKELPFTATLEHSRIYLQKLKTGLPGIDDGAVYHIDEEKTRINSEIDQLRARIDTLKNDLEAIWADCTGAAYELTSVFIHRGSSPSWGHYFFYSRHLPGSPDSWFKYNDSDVTVVSKDEVLADTTGSTANPYLLVFARKGLDVVDTVKRYDPTSMDTE</sequence>
<keyword evidence="4" id="KW-0833">Ubl conjugation pathway</keyword>
<accession>A0A9P5P2D2</accession>
<dbReference type="InterPro" id="IPR038765">
    <property type="entry name" value="Papain-like_cys_pep_sf"/>
</dbReference>
<protein>
    <recommendedName>
        <fullName evidence="2">ubiquitinyl hydrolase 1</fullName>
        <ecNumber evidence="2">3.4.19.12</ecNumber>
    </recommendedName>
</protein>
<keyword evidence="3" id="KW-0645">Protease</keyword>
<dbReference type="PANTHER" id="PTHR43982">
    <property type="entry name" value="UBIQUITIN CARBOXYL-TERMINAL HYDROLASE"/>
    <property type="match status" value="1"/>
</dbReference>
<feature type="region of interest" description="Disordered" evidence="7">
    <location>
        <begin position="927"/>
        <end position="982"/>
    </location>
</feature>
<dbReference type="CDD" id="cd02666">
    <property type="entry name" value="Peptidase_C19J"/>
    <property type="match status" value="1"/>
</dbReference>
<name>A0A9P5P2D2_GYMJU</name>
<evidence type="ECO:0000256" key="7">
    <source>
        <dbReference type="SAM" id="MobiDB-lite"/>
    </source>
</evidence>
<evidence type="ECO:0000256" key="2">
    <source>
        <dbReference type="ARBA" id="ARBA00012759"/>
    </source>
</evidence>
<dbReference type="InterPro" id="IPR028889">
    <property type="entry name" value="USP"/>
</dbReference>
<dbReference type="GO" id="GO:0061136">
    <property type="term" value="P:regulation of proteasomal protein catabolic process"/>
    <property type="evidence" value="ECO:0007669"/>
    <property type="project" value="TreeGrafter"/>
</dbReference>
<feature type="compositionally biased region" description="Pro residues" evidence="7">
    <location>
        <begin position="13"/>
        <end position="30"/>
    </location>
</feature>
<keyword evidence="5" id="KW-0378">Hydrolase</keyword>
<dbReference type="GO" id="GO:0043161">
    <property type="term" value="P:proteasome-mediated ubiquitin-dependent protein catabolic process"/>
    <property type="evidence" value="ECO:0007669"/>
    <property type="project" value="InterPro"/>
</dbReference>
<keyword evidence="6" id="KW-0788">Thiol protease</keyword>
<feature type="compositionally biased region" description="Low complexity" evidence="7">
    <location>
        <begin position="954"/>
        <end position="973"/>
    </location>
</feature>
<dbReference type="Proteomes" id="UP000724874">
    <property type="component" value="Unassembled WGS sequence"/>
</dbReference>
<keyword evidence="10" id="KW-1185">Reference proteome</keyword>
<dbReference type="PROSITE" id="PS00972">
    <property type="entry name" value="USP_1"/>
    <property type="match status" value="1"/>
</dbReference>
<evidence type="ECO:0000259" key="8">
    <source>
        <dbReference type="PROSITE" id="PS50235"/>
    </source>
</evidence>
<evidence type="ECO:0000256" key="6">
    <source>
        <dbReference type="ARBA" id="ARBA00022807"/>
    </source>
</evidence>
<dbReference type="GO" id="GO:0004843">
    <property type="term" value="F:cysteine-type deubiquitinase activity"/>
    <property type="evidence" value="ECO:0007669"/>
    <property type="project" value="UniProtKB-EC"/>
</dbReference>
<feature type="region of interest" description="Disordered" evidence="7">
    <location>
        <begin position="1016"/>
        <end position="1048"/>
    </location>
</feature>
<dbReference type="EC" id="3.4.19.12" evidence="2"/>
<feature type="region of interest" description="Disordered" evidence="7">
    <location>
        <begin position="1"/>
        <end position="80"/>
    </location>
</feature>
<gene>
    <name evidence="9" type="ORF">CPB84DRAFT_1888891</name>
</gene>
<evidence type="ECO:0000256" key="4">
    <source>
        <dbReference type="ARBA" id="ARBA00022786"/>
    </source>
</evidence>
<evidence type="ECO:0000313" key="9">
    <source>
        <dbReference type="EMBL" id="KAF8913232.1"/>
    </source>
</evidence>
<evidence type="ECO:0000256" key="5">
    <source>
        <dbReference type="ARBA" id="ARBA00022801"/>
    </source>
</evidence>
<comment type="caution">
    <text evidence="9">The sequence shown here is derived from an EMBL/GenBank/DDBJ whole genome shotgun (WGS) entry which is preliminary data.</text>
</comment>
<feature type="domain" description="USP" evidence="8">
    <location>
        <begin position="821"/>
        <end position="1378"/>
    </location>
</feature>
<dbReference type="SUPFAM" id="SSF54001">
    <property type="entry name" value="Cysteine proteinases"/>
    <property type="match status" value="1"/>
</dbReference>
<evidence type="ECO:0000256" key="3">
    <source>
        <dbReference type="ARBA" id="ARBA00022670"/>
    </source>
</evidence>
<dbReference type="PROSITE" id="PS00973">
    <property type="entry name" value="USP_2"/>
    <property type="match status" value="1"/>
</dbReference>
<feature type="region of interest" description="Disordered" evidence="7">
    <location>
        <begin position="215"/>
        <end position="250"/>
    </location>
</feature>
<dbReference type="Pfam" id="PF00443">
    <property type="entry name" value="UCH"/>
    <property type="match status" value="1"/>
</dbReference>
<evidence type="ECO:0000313" key="10">
    <source>
        <dbReference type="Proteomes" id="UP000724874"/>
    </source>
</evidence>
<feature type="compositionally biased region" description="Polar residues" evidence="7">
    <location>
        <begin position="1020"/>
        <end position="1045"/>
    </location>
</feature>
<dbReference type="PANTHER" id="PTHR43982:SF6">
    <property type="entry name" value="UBIQUITIN CARBOXYL-TERMINAL HYDROLASE 2-RELATED"/>
    <property type="match status" value="1"/>
</dbReference>
<dbReference type="GO" id="GO:0016579">
    <property type="term" value="P:protein deubiquitination"/>
    <property type="evidence" value="ECO:0007669"/>
    <property type="project" value="InterPro"/>
</dbReference>
<feature type="compositionally biased region" description="Polar residues" evidence="7">
    <location>
        <begin position="33"/>
        <end position="42"/>
    </location>
</feature>
<dbReference type="Pfam" id="PF13446">
    <property type="entry name" value="RPT"/>
    <property type="match status" value="1"/>
</dbReference>
<feature type="compositionally biased region" description="Low complexity" evidence="7">
    <location>
        <begin position="226"/>
        <end position="246"/>
    </location>
</feature>
<dbReference type="EMBL" id="JADNYJ010000002">
    <property type="protein sequence ID" value="KAF8913232.1"/>
    <property type="molecule type" value="Genomic_DNA"/>
</dbReference>